<dbReference type="AlphaFoldDB" id="A0A2M4B5K2"/>
<reference evidence="2" key="1">
    <citation type="submission" date="2018-01" db="EMBL/GenBank/DDBJ databases">
        <title>An insight into the sialome of Amazonian anophelines.</title>
        <authorList>
            <person name="Ribeiro J.M."/>
            <person name="Scarpassa V."/>
            <person name="Calvo E."/>
        </authorList>
    </citation>
    <scope>NUCLEOTIDE SEQUENCE</scope>
    <source>
        <tissue evidence="2">Salivary glands</tissue>
    </source>
</reference>
<feature type="region of interest" description="Disordered" evidence="1">
    <location>
        <begin position="41"/>
        <end position="60"/>
    </location>
</feature>
<sequence length="122" mass="13891">MRLFTHMPALSATMRCLPRVLSAVLPTARFRFQVTTPLTDAHRDTRNSSSHRRHQDIGRKPVNPPVGFLLVCSNESKVACLARMATAFRRACRCVCVALLRKSDADETRLLILSRMRRQQTE</sequence>
<evidence type="ECO:0000313" key="2">
    <source>
        <dbReference type="EMBL" id="MBW48324.1"/>
    </source>
</evidence>
<evidence type="ECO:0000256" key="1">
    <source>
        <dbReference type="SAM" id="MobiDB-lite"/>
    </source>
</evidence>
<dbReference type="EMBL" id="GGFK01015003">
    <property type="protein sequence ID" value="MBW48324.1"/>
    <property type="molecule type" value="Transcribed_RNA"/>
</dbReference>
<name>A0A2M4B5K2_9DIPT</name>
<organism evidence="2">
    <name type="scientific">Anopheles triannulatus</name>
    <dbReference type="NCBI Taxonomy" id="58253"/>
    <lineage>
        <taxon>Eukaryota</taxon>
        <taxon>Metazoa</taxon>
        <taxon>Ecdysozoa</taxon>
        <taxon>Arthropoda</taxon>
        <taxon>Hexapoda</taxon>
        <taxon>Insecta</taxon>
        <taxon>Pterygota</taxon>
        <taxon>Neoptera</taxon>
        <taxon>Endopterygota</taxon>
        <taxon>Diptera</taxon>
        <taxon>Nematocera</taxon>
        <taxon>Culicoidea</taxon>
        <taxon>Culicidae</taxon>
        <taxon>Anophelinae</taxon>
        <taxon>Anopheles</taxon>
    </lineage>
</organism>
<proteinExistence type="predicted"/>
<accession>A0A2M4B5K2</accession>
<protein>
    <submittedName>
        <fullName evidence="2">Putative secreted protein</fullName>
    </submittedName>
</protein>